<comment type="caution">
    <text evidence="3">The sequence shown here is derived from an EMBL/GenBank/DDBJ whole genome shotgun (WGS) entry which is preliminary data.</text>
</comment>
<protein>
    <submittedName>
        <fullName evidence="3">Synaptotagmin-12</fullName>
    </submittedName>
</protein>
<dbReference type="GO" id="GO:0017156">
    <property type="term" value="P:calcium-ion regulated exocytosis"/>
    <property type="evidence" value="ECO:0007669"/>
    <property type="project" value="TreeGrafter"/>
</dbReference>
<keyword evidence="1" id="KW-0812">Transmembrane</keyword>
<evidence type="ECO:0000313" key="3">
    <source>
        <dbReference type="EMBL" id="RNA18302.1"/>
    </source>
</evidence>
<dbReference type="Pfam" id="PF00168">
    <property type="entry name" value="C2"/>
    <property type="match status" value="1"/>
</dbReference>
<dbReference type="OrthoDB" id="67700at2759"/>
<dbReference type="Proteomes" id="UP000276133">
    <property type="component" value="Unassembled WGS sequence"/>
</dbReference>
<name>A0A3M7R3X9_BRAPC</name>
<dbReference type="GO" id="GO:0005544">
    <property type="term" value="F:calcium-dependent phospholipid binding"/>
    <property type="evidence" value="ECO:0007669"/>
    <property type="project" value="TreeGrafter"/>
</dbReference>
<dbReference type="GO" id="GO:0000149">
    <property type="term" value="F:SNARE binding"/>
    <property type="evidence" value="ECO:0007669"/>
    <property type="project" value="TreeGrafter"/>
</dbReference>
<feature type="transmembrane region" description="Helical" evidence="1">
    <location>
        <begin position="6"/>
        <end position="29"/>
    </location>
</feature>
<evidence type="ECO:0000259" key="2">
    <source>
        <dbReference type="PROSITE" id="PS50004"/>
    </source>
</evidence>
<dbReference type="InterPro" id="IPR000008">
    <property type="entry name" value="C2_dom"/>
</dbReference>
<evidence type="ECO:0000313" key="4">
    <source>
        <dbReference type="Proteomes" id="UP000276133"/>
    </source>
</evidence>
<dbReference type="SUPFAM" id="SSF49562">
    <property type="entry name" value="C2 domain (Calcium/lipid-binding domain, CaLB)"/>
    <property type="match status" value="1"/>
</dbReference>
<dbReference type="PANTHER" id="PTHR10024">
    <property type="entry name" value="SYNAPTOTAGMIN"/>
    <property type="match status" value="1"/>
</dbReference>
<dbReference type="GO" id="GO:0001786">
    <property type="term" value="F:phosphatidylserine binding"/>
    <property type="evidence" value="ECO:0007669"/>
    <property type="project" value="TreeGrafter"/>
</dbReference>
<dbReference type="InterPro" id="IPR035892">
    <property type="entry name" value="C2_domain_sf"/>
</dbReference>
<keyword evidence="4" id="KW-1185">Reference proteome</keyword>
<organism evidence="3 4">
    <name type="scientific">Brachionus plicatilis</name>
    <name type="common">Marine rotifer</name>
    <name type="synonym">Brachionus muelleri</name>
    <dbReference type="NCBI Taxonomy" id="10195"/>
    <lineage>
        <taxon>Eukaryota</taxon>
        <taxon>Metazoa</taxon>
        <taxon>Spiralia</taxon>
        <taxon>Gnathifera</taxon>
        <taxon>Rotifera</taxon>
        <taxon>Eurotatoria</taxon>
        <taxon>Monogononta</taxon>
        <taxon>Pseudotrocha</taxon>
        <taxon>Ploima</taxon>
        <taxon>Brachionidae</taxon>
        <taxon>Brachionus</taxon>
    </lineage>
</organism>
<dbReference type="GO" id="GO:0005886">
    <property type="term" value="C:plasma membrane"/>
    <property type="evidence" value="ECO:0007669"/>
    <property type="project" value="TreeGrafter"/>
</dbReference>
<dbReference type="STRING" id="10195.A0A3M7R3X9"/>
<dbReference type="PROSITE" id="PS50004">
    <property type="entry name" value="C2"/>
    <property type="match status" value="1"/>
</dbReference>
<dbReference type="PANTHER" id="PTHR10024:SF374">
    <property type="entry name" value="C2 DOMAIN-CONTAINING PROTEIN"/>
    <property type="match status" value="1"/>
</dbReference>
<keyword evidence="1" id="KW-1133">Transmembrane helix</keyword>
<proteinExistence type="predicted"/>
<dbReference type="EMBL" id="REGN01004265">
    <property type="protein sequence ID" value="RNA18302.1"/>
    <property type="molecule type" value="Genomic_DNA"/>
</dbReference>
<dbReference type="CDD" id="cd00276">
    <property type="entry name" value="C2B_Synaptotagmin"/>
    <property type="match status" value="1"/>
</dbReference>
<sequence length="394" mass="46212">MNNIEIILLVYGLSAILILILIVGFKWLGIRYLIFCKDKNYKEQEETASNNLSNPSPNVNLIEAMEFSKIPSDEIENKCSNYQFKFATRCETDEDDNEQAAGVHLRNYESWNIKIQMELNFDQLENKICIKVLKASNLYQNFYNFLQNKNQLDQENVLQNLSVEFYKIYFLISLNCGTKLKSKVRVFENELIFDQDFHFQIRQNFKISEINIIFYLINSLNGIESIYLKSTIPILDFTKLHMRNFPLYNFDYITKLRGELLISLCFLPTAERLRVVIAEARDLQFENNQTFGNSFVKITLFKNDRRISESFKTDTKVSNSNPVFNETSVFNLSTREFAQSGLRFMVYETISGRNVLIGSFYIGPVFCNSINSHWNQMLKKISRNVILWHPIIEN</sequence>
<feature type="domain" description="C2" evidence="2">
    <location>
        <begin position="256"/>
        <end position="389"/>
    </location>
</feature>
<gene>
    <name evidence="3" type="ORF">BpHYR1_033979</name>
</gene>
<dbReference type="GO" id="GO:0070382">
    <property type="term" value="C:exocytic vesicle"/>
    <property type="evidence" value="ECO:0007669"/>
    <property type="project" value="TreeGrafter"/>
</dbReference>
<dbReference type="Gene3D" id="2.60.40.150">
    <property type="entry name" value="C2 domain"/>
    <property type="match status" value="1"/>
</dbReference>
<reference evidence="3 4" key="1">
    <citation type="journal article" date="2018" name="Sci. Rep.">
        <title>Genomic signatures of local adaptation to the degree of environmental predictability in rotifers.</title>
        <authorList>
            <person name="Franch-Gras L."/>
            <person name="Hahn C."/>
            <person name="Garcia-Roger E.M."/>
            <person name="Carmona M.J."/>
            <person name="Serra M."/>
            <person name="Gomez A."/>
        </authorList>
    </citation>
    <scope>NUCLEOTIDE SEQUENCE [LARGE SCALE GENOMIC DNA]</scope>
    <source>
        <strain evidence="3">HYR1</strain>
    </source>
</reference>
<evidence type="ECO:0000256" key="1">
    <source>
        <dbReference type="SAM" id="Phobius"/>
    </source>
</evidence>
<accession>A0A3M7R3X9</accession>
<dbReference type="SMART" id="SM00239">
    <property type="entry name" value="C2"/>
    <property type="match status" value="2"/>
</dbReference>
<dbReference type="GO" id="GO:0005509">
    <property type="term" value="F:calcium ion binding"/>
    <property type="evidence" value="ECO:0007669"/>
    <property type="project" value="TreeGrafter"/>
</dbReference>
<dbReference type="GO" id="GO:0030276">
    <property type="term" value="F:clathrin binding"/>
    <property type="evidence" value="ECO:0007669"/>
    <property type="project" value="TreeGrafter"/>
</dbReference>
<keyword evidence="1" id="KW-0472">Membrane</keyword>
<dbReference type="AlphaFoldDB" id="A0A3M7R3X9"/>